<organism evidence="3 4">
    <name type="scientific">Halanaerobium saccharolyticum</name>
    <dbReference type="NCBI Taxonomy" id="43595"/>
    <lineage>
        <taxon>Bacteria</taxon>
        <taxon>Bacillati</taxon>
        <taxon>Bacillota</taxon>
        <taxon>Clostridia</taxon>
        <taxon>Halanaerobiales</taxon>
        <taxon>Halanaerobiaceae</taxon>
        <taxon>Halanaerobium</taxon>
    </lineage>
</organism>
<sequence length="238" mass="26590">MKKAVIVGASSGIGKELAKILSDKGYTLGLVSRRKSLLEKLQEELPNKSLIRSLDITSMNSIEKLKRLIQEMDGVDLIIISAGCIYINQELDFEKEKKTIDLNVSAFTAVINTAYKYFSKRGKGHIVGISSIAALRGADDAPAYHASKAYVSNYMEGLRVKAEKENLSLKITDIKPGYVDTDMAVKDNQFWVASAETAASQIFRAIEKKKDHAYITKRWRLAAWLLKIIPGFLYKKIL</sequence>
<proteinExistence type="inferred from homology"/>
<comment type="caution">
    <text evidence="3">The sequence shown here is derived from an EMBL/GenBank/DDBJ whole genome shotgun (WGS) entry which is preliminary data.</text>
</comment>
<protein>
    <submittedName>
        <fullName evidence="3">Short-subunit dehydrogenase</fullName>
    </submittedName>
</protein>
<dbReference type="Proteomes" id="UP000244089">
    <property type="component" value="Unassembled WGS sequence"/>
</dbReference>
<dbReference type="EMBL" id="QAXS01000017">
    <property type="protein sequence ID" value="PTV98396.1"/>
    <property type="molecule type" value="Genomic_DNA"/>
</dbReference>
<name>A0A2T5RIZ8_9FIRM</name>
<reference evidence="3 4" key="1">
    <citation type="submission" date="2018-04" db="EMBL/GenBank/DDBJ databases">
        <title>Subsurface microbial communities from deep shales in Ohio and West Virginia, USA.</title>
        <authorList>
            <person name="Wrighton K."/>
        </authorList>
    </citation>
    <scope>NUCLEOTIDE SEQUENCE [LARGE SCALE GENOMIC DNA]</scope>
    <source>
        <strain evidence="3 4">WC1</strain>
    </source>
</reference>
<dbReference type="PRINTS" id="PR00081">
    <property type="entry name" value="GDHRDH"/>
</dbReference>
<evidence type="ECO:0000313" key="3">
    <source>
        <dbReference type="EMBL" id="PTV98396.1"/>
    </source>
</evidence>
<gene>
    <name evidence="3" type="ORF">C8C76_11753</name>
</gene>
<dbReference type="GO" id="GO:0016491">
    <property type="term" value="F:oxidoreductase activity"/>
    <property type="evidence" value="ECO:0007669"/>
    <property type="project" value="UniProtKB-KW"/>
</dbReference>
<evidence type="ECO:0000313" key="4">
    <source>
        <dbReference type="Proteomes" id="UP000244089"/>
    </source>
</evidence>
<accession>A0A2T5RIZ8</accession>
<dbReference type="PANTHER" id="PTHR44196">
    <property type="entry name" value="DEHYDROGENASE/REDUCTASE SDR FAMILY MEMBER 7B"/>
    <property type="match status" value="1"/>
</dbReference>
<dbReference type="GO" id="GO:0016020">
    <property type="term" value="C:membrane"/>
    <property type="evidence" value="ECO:0007669"/>
    <property type="project" value="TreeGrafter"/>
</dbReference>
<evidence type="ECO:0000256" key="1">
    <source>
        <dbReference type="ARBA" id="ARBA00006484"/>
    </source>
</evidence>
<dbReference type="AlphaFoldDB" id="A0A2T5RIZ8"/>
<dbReference type="OrthoDB" id="9808814at2"/>
<dbReference type="PANTHER" id="PTHR44196:SF3">
    <property type="entry name" value="SHORT CHAIN DEHYDROGENASE FAMILY PROTEIN"/>
    <property type="match status" value="1"/>
</dbReference>
<evidence type="ECO:0000256" key="2">
    <source>
        <dbReference type="ARBA" id="ARBA00023002"/>
    </source>
</evidence>
<dbReference type="InterPro" id="IPR002347">
    <property type="entry name" value="SDR_fam"/>
</dbReference>
<dbReference type="Pfam" id="PF00106">
    <property type="entry name" value="adh_short"/>
    <property type="match status" value="1"/>
</dbReference>
<comment type="similarity">
    <text evidence="1">Belongs to the short-chain dehydrogenases/reductases (SDR) family.</text>
</comment>
<dbReference type="Gene3D" id="3.40.50.720">
    <property type="entry name" value="NAD(P)-binding Rossmann-like Domain"/>
    <property type="match status" value="1"/>
</dbReference>
<dbReference type="InterPro" id="IPR036291">
    <property type="entry name" value="NAD(P)-bd_dom_sf"/>
</dbReference>
<dbReference type="RefSeq" id="WP_108140535.1">
    <property type="nucleotide sequence ID" value="NZ_QAXS01000017.1"/>
</dbReference>
<dbReference type="SUPFAM" id="SSF51735">
    <property type="entry name" value="NAD(P)-binding Rossmann-fold domains"/>
    <property type="match status" value="1"/>
</dbReference>
<keyword evidence="2" id="KW-0560">Oxidoreductase</keyword>